<evidence type="ECO:0000313" key="2">
    <source>
        <dbReference type="Proteomes" id="UP000499080"/>
    </source>
</evidence>
<organism evidence="1 2">
    <name type="scientific">Araneus ventricosus</name>
    <name type="common">Orbweaver spider</name>
    <name type="synonym">Epeira ventricosa</name>
    <dbReference type="NCBI Taxonomy" id="182803"/>
    <lineage>
        <taxon>Eukaryota</taxon>
        <taxon>Metazoa</taxon>
        <taxon>Ecdysozoa</taxon>
        <taxon>Arthropoda</taxon>
        <taxon>Chelicerata</taxon>
        <taxon>Arachnida</taxon>
        <taxon>Araneae</taxon>
        <taxon>Araneomorphae</taxon>
        <taxon>Entelegynae</taxon>
        <taxon>Araneoidea</taxon>
        <taxon>Araneidae</taxon>
        <taxon>Araneus</taxon>
    </lineage>
</organism>
<comment type="caution">
    <text evidence="1">The sequence shown here is derived from an EMBL/GenBank/DDBJ whole genome shotgun (WGS) entry which is preliminary data.</text>
</comment>
<dbReference type="EMBL" id="BGPR01000969">
    <property type="protein sequence ID" value="GBM41617.1"/>
    <property type="molecule type" value="Genomic_DNA"/>
</dbReference>
<proteinExistence type="predicted"/>
<gene>
    <name evidence="1" type="ORF">AVEN_198372_1</name>
</gene>
<accession>A0A4Y2FKR8</accession>
<dbReference type="AlphaFoldDB" id="A0A4Y2FKR8"/>
<keyword evidence="2" id="KW-1185">Reference proteome</keyword>
<protein>
    <submittedName>
        <fullName evidence="1">Uncharacterized protein</fullName>
    </submittedName>
</protein>
<dbReference type="Proteomes" id="UP000499080">
    <property type="component" value="Unassembled WGS sequence"/>
</dbReference>
<name>A0A4Y2FKR8_ARAVE</name>
<evidence type="ECO:0000313" key="1">
    <source>
        <dbReference type="EMBL" id="GBM41617.1"/>
    </source>
</evidence>
<sequence>MAAYLWKTAHDLYCSFPYVDCSPPPLLPTEAATYDDVGTVRQFFHSDWNFTFESVWDTIVGIFLKKPEVVPPPEEEDPYSWSLNNFVEYGTAALLSIAALVQNALKTIIFRPVIWLCESSFFQMSPSLPTSTKYSCKHS</sequence>
<reference evidence="1 2" key="1">
    <citation type="journal article" date="2019" name="Sci. Rep.">
        <title>Orb-weaving spider Araneus ventricosus genome elucidates the spidroin gene catalogue.</title>
        <authorList>
            <person name="Kono N."/>
            <person name="Nakamura H."/>
            <person name="Ohtoshi R."/>
            <person name="Moran D.A.P."/>
            <person name="Shinohara A."/>
            <person name="Yoshida Y."/>
            <person name="Fujiwara M."/>
            <person name="Mori M."/>
            <person name="Tomita M."/>
            <person name="Arakawa K."/>
        </authorList>
    </citation>
    <scope>NUCLEOTIDE SEQUENCE [LARGE SCALE GENOMIC DNA]</scope>
</reference>